<keyword evidence="2" id="KW-1185">Reference proteome</keyword>
<proteinExistence type="predicted"/>
<evidence type="ECO:0008006" key="3">
    <source>
        <dbReference type="Google" id="ProtNLM"/>
    </source>
</evidence>
<gene>
    <name evidence="1" type="ORF">WJ96_05515</name>
</gene>
<dbReference type="AlphaFoldDB" id="A0AAW3MR35"/>
<sequence length="329" mass="36267">MNVLIVAEMPSITRCIAPFARRHWPGACITFVHAVPYGNLKFSYPRGLKLDEFPYLSEPRDRLAAWDEWACPPAILSADGTLSPVAMSADLFTPADVIVAACGSDHTGAVAFDVLMRQVYGDDRAKDCPTLTLCSVDDASIEKGFANLQPFGEVSARHLEYGRVKRYFDWNWNVNSLAILGEAQRRAGVPADAPPLSKYALQLLYGLRNHRPMTEGRVASLMQHWLGTGRYKTGPGEWRPRLGSSASTLQIMDNLVAAGLLVRGIVAGRSHLGLSGHGRTLLNLLHPDCEDADLPFRLNAWCEQGLASKPVVDRYINTFFGKQKSFLAR</sequence>
<dbReference type="RefSeq" id="WP_059924959.1">
    <property type="nucleotide sequence ID" value="NZ_LPBG01000047.1"/>
</dbReference>
<organism evidence="1 2">
    <name type="scientific">Burkholderia ubonensis</name>
    <dbReference type="NCBI Taxonomy" id="101571"/>
    <lineage>
        <taxon>Bacteria</taxon>
        <taxon>Pseudomonadati</taxon>
        <taxon>Pseudomonadota</taxon>
        <taxon>Betaproteobacteria</taxon>
        <taxon>Burkholderiales</taxon>
        <taxon>Burkholderiaceae</taxon>
        <taxon>Burkholderia</taxon>
        <taxon>Burkholderia cepacia complex</taxon>
    </lineage>
</organism>
<name>A0AAW3MR35_9BURK</name>
<evidence type="ECO:0000313" key="1">
    <source>
        <dbReference type="EMBL" id="KVP98029.1"/>
    </source>
</evidence>
<comment type="caution">
    <text evidence="1">The sequence shown here is derived from an EMBL/GenBank/DDBJ whole genome shotgun (WGS) entry which is preliminary data.</text>
</comment>
<protein>
    <recommendedName>
        <fullName evidence="3">HTH marR-type domain-containing protein</fullName>
    </recommendedName>
</protein>
<evidence type="ECO:0000313" key="2">
    <source>
        <dbReference type="Proteomes" id="UP000056453"/>
    </source>
</evidence>
<accession>A0AAW3MR35</accession>
<dbReference type="EMBL" id="LPBJ01000047">
    <property type="protein sequence ID" value="KVP98029.1"/>
    <property type="molecule type" value="Genomic_DNA"/>
</dbReference>
<reference evidence="1 2" key="1">
    <citation type="submission" date="2015-11" db="EMBL/GenBank/DDBJ databases">
        <title>Expanding the genomic diversity of Burkholderia species for the development of highly accurate diagnostics.</title>
        <authorList>
            <person name="Sahl J."/>
            <person name="Keim P."/>
            <person name="Wagner D."/>
        </authorList>
    </citation>
    <scope>NUCLEOTIDE SEQUENCE [LARGE SCALE GENOMIC DNA]</scope>
    <source>
        <strain evidence="1 2">MSMB1808WGS</strain>
    </source>
</reference>
<dbReference type="Proteomes" id="UP000056453">
    <property type="component" value="Unassembled WGS sequence"/>
</dbReference>